<keyword evidence="7 9" id="KW-0472">Membrane</keyword>
<feature type="transmembrane region" description="Helical" evidence="9">
    <location>
        <begin position="97"/>
        <end position="118"/>
    </location>
</feature>
<evidence type="ECO:0000256" key="5">
    <source>
        <dbReference type="ARBA" id="ARBA00022692"/>
    </source>
</evidence>
<feature type="domain" description="Tripartite ATP-independent periplasmic transporters DctQ component" evidence="10">
    <location>
        <begin position="34"/>
        <end position="161"/>
    </location>
</feature>
<evidence type="ECO:0000256" key="1">
    <source>
        <dbReference type="ARBA" id="ARBA00004429"/>
    </source>
</evidence>
<evidence type="ECO:0000256" key="3">
    <source>
        <dbReference type="ARBA" id="ARBA00022475"/>
    </source>
</evidence>
<gene>
    <name evidence="11" type="ORF">ACFSF0_12020</name>
</gene>
<evidence type="ECO:0000256" key="2">
    <source>
        <dbReference type="ARBA" id="ARBA00022448"/>
    </source>
</evidence>
<comment type="function">
    <text evidence="9">Part of the tripartite ATP-independent periplasmic (TRAP) transport system.</text>
</comment>
<proteinExistence type="inferred from homology"/>
<keyword evidence="4 9" id="KW-0997">Cell inner membrane</keyword>
<keyword evidence="6 9" id="KW-1133">Transmembrane helix</keyword>
<evidence type="ECO:0000256" key="7">
    <source>
        <dbReference type="ARBA" id="ARBA00023136"/>
    </source>
</evidence>
<evidence type="ECO:0000313" key="11">
    <source>
        <dbReference type="EMBL" id="MFD1711337.1"/>
    </source>
</evidence>
<evidence type="ECO:0000313" key="12">
    <source>
        <dbReference type="Proteomes" id="UP001597304"/>
    </source>
</evidence>
<evidence type="ECO:0000256" key="9">
    <source>
        <dbReference type="RuleBase" id="RU369079"/>
    </source>
</evidence>
<dbReference type="Proteomes" id="UP001597304">
    <property type="component" value="Unassembled WGS sequence"/>
</dbReference>
<keyword evidence="3" id="KW-1003">Cell membrane</keyword>
<name>A0ABW4KU05_9BURK</name>
<dbReference type="PANTHER" id="PTHR35011">
    <property type="entry name" value="2,3-DIKETO-L-GULONATE TRAP TRANSPORTER SMALL PERMEASE PROTEIN YIAM"/>
    <property type="match status" value="1"/>
</dbReference>
<dbReference type="Pfam" id="PF04290">
    <property type="entry name" value="DctQ"/>
    <property type="match status" value="1"/>
</dbReference>
<comment type="similarity">
    <text evidence="8 9">Belongs to the TRAP transporter small permease family.</text>
</comment>
<sequence>MTTEQRMREGPVGRALHVLCDVCAVIGGAVLIAMAAMTVVSVIGRTFFDSPILGDVELVQLGLAVCVATFLPYTQFRSANIIVDFFTAKASLRSQRWMDGLGCLLYAGMTALIAWRVYAGGVMSQENQEASMLMNLPLWIPYMLMVPGLVLCTLVGLYQAFIYWTQPADEQVSAS</sequence>
<reference evidence="12" key="1">
    <citation type="journal article" date="2019" name="Int. J. Syst. Evol. Microbiol.">
        <title>The Global Catalogue of Microorganisms (GCM) 10K type strain sequencing project: providing services to taxonomists for standard genome sequencing and annotation.</title>
        <authorList>
            <consortium name="The Broad Institute Genomics Platform"/>
            <consortium name="The Broad Institute Genome Sequencing Center for Infectious Disease"/>
            <person name="Wu L."/>
            <person name="Ma J."/>
        </authorList>
    </citation>
    <scope>NUCLEOTIDE SEQUENCE [LARGE SCALE GENOMIC DNA]</scope>
    <source>
        <strain evidence="12">LMG 29247</strain>
    </source>
</reference>
<keyword evidence="2 9" id="KW-0813">Transport</keyword>
<protein>
    <recommendedName>
        <fullName evidence="9">TRAP transporter small permease protein</fullName>
    </recommendedName>
</protein>
<feature type="transmembrane region" description="Helical" evidence="9">
    <location>
        <begin position="138"/>
        <end position="158"/>
    </location>
</feature>
<evidence type="ECO:0000256" key="4">
    <source>
        <dbReference type="ARBA" id="ARBA00022519"/>
    </source>
</evidence>
<dbReference type="RefSeq" id="WP_255507770.1">
    <property type="nucleotide sequence ID" value="NZ_JBHUEJ010000024.1"/>
</dbReference>
<evidence type="ECO:0000256" key="6">
    <source>
        <dbReference type="ARBA" id="ARBA00022989"/>
    </source>
</evidence>
<comment type="subunit">
    <text evidence="9">The complex comprises the extracytoplasmic solute receptor protein and the two transmembrane proteins.</text>
</comment>
<evidence type="ECO:0000256" key="8">
    <source>
        <dbReference type="ARBA" id="ARBA00038436"/>
    </source>
</evidence>
<keyword evidence="5 9" id="KW-0812">Transmembrane</keyword>
<dbReference type="EMBL" id="JBHUEJ010000024">
    <property type="protein sequence ID" value="MFD1711337.1"/>
    <property type="molecule type" value="Genomic_DNA"/>
</dbReference>
<accession>A0ABW4KU05</accession>
<feature type="transmembrane region" description="Helical" evidence="9">
    <location>
        <begin position="12"/>
        <end position="38"/>
    </location>
</feature>
<comment type="caution">
    <text evidence="11">The sequence shown here is derived from an EMBL/GenBank/DDBJ whole genome shotgun (WGS) entry which is preliminary data.</text>
</comment>
<dbReference type="PANTHER" id="PTHR35011:SF2">
    <property type="entry name" value="2,3-DIKETO-L-GULONATE TRAP TRANSPORTER SMALL PERMEASE PROTEIN YIAM"/>
    <property type="match status" value="1"/>
</dbReference>
<keyword evidence="12" id="KW-1185">Reference proteome</keyword>
<feature type="transmembrane region" description="Helical" evidence="9">
    <location>
        <begin position="58"/>
        <end position="76"/>
    </location>
</feature>
<comment type="subcellular location">
    <subcellularLocation>
        <location evidence="1 9">Cell inner membrane</location>
        <topology evidence="1 9">Multi-pass membrane protein</topology>
    </subcellularLocation>
</comment>
<dbReference type="InterPro" id="IPR055348">
    <property type="entry name" value="DctQ"/>
</dbReference>
<organism evidence="11 12">
    <name type="scientific">Ottowia flava</name>
    <dbReference type="NCBI Taxonomy" id="2675430"/>
    <lineage>
        <taxon>Bacteria</taxon>
        <taxon>Pseudomonadati</taxon>
        <taxon>Pseudomonadota</taxon>
        <taxon>Betaproteobacteria</taxon>
        <taxon>Burkholderiales</taxon>
        <taxon>Comamonadaceae</taxon>
        <taxon>Ottowia</taxon>
    </lineage>
</organism>
<dbReference type="InterPro" id="IPR007387">
    <property type="entry name" value="TRAP_DctQ"/>
</dbReference>
<evidence type="ECO:0000259" key="10">
    <source>
        <dbReference type="Pfam" id="PF04290"/>
    </source>
</evidence>